<protein>
    <recommendedName>
        <fullName evidence="3 8">DNA repair protein RecO</fullName>
    </recommendedName>
    <alternativeName>
        <fullName evidence="7 8">Recombination protein O</fullName>
    </alternativeName>
</protein>
<name>A0A520M442_9GAMM</name>
<reference evidence="10 11" key="1">
    <citation type="submission" date="2019-02" db="EMBL/GenBank/DDBJ databases">
        <title>Prokaryotic population dynamics and viral predation in marine succession experiment using metagenomics: the confinement effect.</title>
        <authorList>
            <person name="Haro-Moreno J.M."/>
            <person name="Rodriguez-Valera F."/>
            <person name="Lopez-Perez M."/>
        </authorList>
    </citation>
    <scope>NUCLEOTIDE SEQUENCE [LARGE SCALE GENOMIC DNA]</scope>
    <source>
        <strain evidence="10">MED-G167</strain>
    </source>
</reference>
<evidence type="ECO:0000256" key="4">
    <source>
        <dbReference type="ARBA" id="ARBA00022763"/>
    </source>
</evidence>
<dbReference type="PANTHER" id="PTHR33991:SF1">
    <property type="entry name" value="DNA REPAIR PROTEIN RECO"/>
    <property type="match status" value="1"/>
</dbReference>
<comment type="function">
    <text evidence="1 8">Involved in DNA repair and RecF pathway recombination.</text>
</comment>
<dbReference type="GO" id="GO:0006310">
    <property type="term" value="P:DNA recombination"/>
    <property type="evidence" value="ECO:0007669"/>
    <property type="project" value="UniProtKB-UniRule"/>
</dbReference>
<comment type="caution">
    <text evidence="10">The sequence shown here is derived from an EMBL/GenBank/DDBJ whole genome shotgun (WGS) entry which is preliminary data.</text>
</comment>
<keyword evidence="6 8" id="KW-0234">DNA repair</keyword>
<dbReference type="Proteomes" id="UP000318359">
    <property type="component" value="Unassembled WGS sequence"/>
</dbReference>
<evidence type="ECO:0000313" key="10">
    <source>
        <dbReference type="EMBL" id="RZO16003.1"/>
    </source>
</evidence>
<evidence type="ECO:0000313" key="11">
    <source>
        <dbReference type="Proteomes" id="UP000318359"/>
    </source>
</evidence>
<dbReference type="Gene3D" id="1.20.1440.120">
    <property type="entry name" value="Recombination protein O, C-terminal domain"/>
    <property type="match status" value="1"/>
</dbReference>
<dbReference type="InterPro" id="IPR003717">
    <property type="entry name" value="RecO"/>
</dbReference>
<dbReference type="InterPro" id="IPR022572">
    <property type="entry name" value="DNA_rep/recomb_RecO_N"/>
</dbReference>
<evidence type="ECO:0000256" key="1">
    <source>
        <dbReference type="ARBA" id="ARBA00003065"/>
    </source>
</evidence>
<dbReference type="GO" id="GO:0006302">
    <property type="term" value="P:double-strand break repair"/>
    <property type="evidence" value="ECO:0007669"/>
    <property type="project" value="TreeGrafter"/>
</dbReference>
<comment type="similarity">
    <text evidence="2 8">Belongs to the RecO family.</text>
</comment>
<organism evidence="10 11">
    <name type="scientific">SAR86 cluster bacterium</name>
    <dbReference type="NCBI Taxonomy" id="2030880"/>
    <lineage>
        <taxon>Bacteria</taxon>
        <taxon>Pseudomonadati</taxon>
        <taxon>Pseudomonadota</taxon>
        <taxon>Gammaproteobacteria</taxon>
        <taxon>SAR86 cluster</taxon>
    </lineage>
</organism>
<sequence>MNPNEWEDCFLLHQRPYKNTSIIAEIFTRNSGKISVIAKGAKNPKSKFFGYLVPFEKLQITYSGRSELKTLTNIDKEHNLNNTHLSKKSYSLLYINELMIKLLPKDAANEDLFNLYSKFVEDSNATEEMDILLRNFELDLLEVLGYGINFESDIDLDQPIVPEKDYIFIAERGFQVGNKGSEFNGQDIINIKERNFKNIPSVKLKQLTQATIMYCLEGNDLKSRQIFRRLRS</sequence>
<dbReference type="Pfam" id="PF02565">
    <property type="entry name" value="RecO_C"/>
    <property type="match status" value="1"/>
</dbReference>
<dbReference type="EMBL" id="SHBM01000061">
    <property type="protein sequence ID" value="RZO16003.1"/>
    <property type="molecule type" value="Genomic_DNA"/>
</dbReference>
<accession>A0A520M442</accession>
<dbReference type="SUPFAM" id="SSF50249">
    <property type="entry name" value="Nucleic acid-binding proteins"/>
    <property type="match status" value="1"/>
</dbReference>
<proteinExistence type="inferred from homology"/>
<gene>
    <name evidence="8 10" type="primary">recO</name>
    <name evidence="10" type="ORF">EVB00_03500</name>
</gene>
<dbReference type="PANTHER" id="PTHR33991">
    <property type="entry name" value="DNA REPAIR PROTEIN RECO"/>
    <property type="match status" value="1"/>
</dbReference>
<keyword evidence="5 8" id="KW-0233">DNA recombination</keyword>
<dbReference type="HAMAP" id="MF_00201">
    <property type="entry name" value="RecO"/>
    <property type="match status" value="1"/>
</dbReference>
<dbReference type="Gene3D" id="2.40.50.140">
    <property type="entry name" value="Nucleic acid-binding proteins"/>
    <property type="match status" value="1"/>
</dbReference>
<evidence type="ECO:0000256" key="6">
    <source>
        <dbReference type="ARBA" id="ARBA00023204"/>
    </source>
</evidence>
<evidence type="ECO:0000259" key="9">
    <source>
        <dbReference type="Pfam" id="PF11967"/>
    </source>
</evidence>
<keyword evidence="4 8" id="KW-0227">DNA damage</keyword>
<evidence type="ECO:0000256" key="5">
    <source>
        <dbReference type="ARBA" id="ARBA00023172"/>
    </source>
</evidence>
<dbReference type="Pfam" id="PF11967">
    <property type="entry name" value="RecO_N"/>
    <property type="match status" value="1"/>
</dbReference>
<evidence type="ECO:0000256" key="7">
    <source>
        <dbReference type="ARBA" id="ARBA00033409"/>
    </source>
</evidence>
<dbReference type="GO" id="GO:0043590">
    <property type="term" value="C:bacterial nucleoid"/>
    <property type="evidence" value="ECO:0007669"/>
    <property type="project" value="TreeGrafter"/>
</dbReference>
<dbReference type="InterPro" id="IPR042242">
    <property type="entry name" value="RecO_C"/>
</dbReference>
<dbReference type="NCBIfam" id="TIGR00613">
    <property type="entry name" value="reco"/>
    <property type="match status" value="1"/>
</dbReference>
<evidence type="ECO:0000256" key="8">
    <source>
        <dbReference type="HAMAP-Rule" id="MF_00201"/>
    </source>
</evidence>
<dbReference type="AlphaFoldDB" id="A0A520M442"/>
<dbReference type="InterPro" id="IPR012340">
    <property type="entry name" value="NA-bd_OB-fold"/>
</dbReference>
<feature type="domain" description="DNA replication/recombination mediator RecO N-terminal" evidence="9">
    <location>
        <begin position="6"/>
        <end position="74"/>
    </location>
</feature>
<evidence type="ECO:0000256" key="3">
    <source>
        <dbReference type="ARBA" id="ARBA00021310"/>
    </source>
</evidence>
<evidence type="ECO:0000256" key="2">
    <source>
        <dbReference type="ARBA" id="ARBA00007452"/>
    </source>
</evidence>